<dbReference type="Gene3D" id="3.50.50.60">
    <property type="entry name" value="FAD/NAD(P)-binding domain"/>
    <property type="match status" value="1"/>
</dbReference>
<dbReference type="SUPFAM" id="SSF51905">
    <property type="entry name" value="FAD/NAD(P)-binding domain"/>
    <property type="match status" value="1"/>
</dbReference>
<dbReference type="AlphaFoldDB" id="A0A402DMT6"/>
<dbReference type="EMBL" id="BIMR01000023">
    <property type="protein sequence ID" value="GCE75426.1"/>
    <property type="molecule type" value="Genomic_DNA"/>
</dbReference>
<dbReference type="GO" id="GO:0004497">
    <property type="term" value="F:monooxygenase activity"/>
    <property type="evidence" value="ECO:0007669"/>
    <property type="project" value="UniProtKB-KW"/>
</dbReference>
<dbReference type="PANTHER" id="PTHR13789:SF309">
    <property type="entry name" value="PUTATIVE (AFU_ORTHOLOGUE AFUA_6G14510)-RELATED"/>
    <property type="match status" value="1"/>
</dbReference>
<evidence type="ECO:0000259" key="3">
    <source>
        <dbReference type="Pfam" id="PF01494"/>
    </source>
</evidence>
<protein>
    <submittedName>
        <fullName evidence="4">FAD-dependent oxidoreductase</fullName>
    </submittedName>
</protein>
<dbReference type="InterPro" id="IPR002938">
    <property type="entry name" value="FAD-bd"/>
</dbReference>
<dbReference type="Proteomes" id="UP000289954">
    <property type="component" value="Unassembled WGS sequence"/>
</dbReference>
<evidence type="ECO:0000256" key="1">
    <source>
        <dbReference type="ARBA" id="ARBA00023002"/>
    </source>
</evidence>
<dbReference type="PRINTS" id="PR00420">
    <property type="entry name" value="RNGMNOXGNASE"/>
</dbReference>
<keyword evidence="2" id="KW-0503">Monooxygenase</keyword>
<evidence type="ECO:0000313" key="5">
    <source>
        <dbReference type="Proteomes" id="UP000289954"/>
    </source>
</evidence>
<proteinExistence type="predicted"/>
<evidence type="ECO:0000313" key="4">
    <source>
        <dbReference type="EMBL" id="GCE75426.1"/>
    </source>
</evidence>
<accession>A0A402DMT6</accession>
<evidence type="ECO:0000256" key="2">
    <source>
        <dbReference type="ARBA" id="ARBA00023033"/>
    </source>
</evidence>
<dbReference type="InterPro" id="IPR036188">
    <property type="entry name" value="FAD/NAD-bd_sf"/>
</dbReference>
<dbReference type="RefSeq" id="WP_130780031.1">
    <property type="nucleotide sequence ID" value="NZ_BIMR01000023.1"/>
</dbReference>
<name>A0A402DMT6_9CELL</name>
<comment type="caution">
    <text evidence="4">The sequence shown here is derived from an EMBL/GenBank/DDBJ whole genome shotgun (WGS) entry which is preliminary data.</text>
</comment>
<reference evidence="4 5" key="1">
    <citation type="submission" date="2019-01" db="EMBL/GenBank/DDBJ databases">
        <title>Draft genome sequence of Cellulomonas takizawaensis strain TKZ-21.</title>
        <authorList>
            <person name="Yamamura H."/>
            <person name="Hayashi T."/>
            <person name="Hamada M."/>
            <person name="Serisawa Y."/>
            <person name="Matsuyama K."/>
            <person name="Nakagawa Y."/>
            <person name="Otoguro M."/>
            <person name="Yanagida F."/>
            <person name="Hayakawa M."/>
        </authorList>
    </citation>
    <scope>NUCLEOTIDE SEQUENCE [LARGE SCALE GENOMIC DNA]</scope>
    <source>
        <strain evidence="4 5">NBRC12680</strain>
    </source>
</reference>
<dbReference type="GO" id="GO:0071949">
    <property type="term" value="F:FAD binding"/>
    <property type="evidence" value="ECO:0007669"/>
    <property type="project" value="InterPro"/>
</dbReference>
<dbReference type="PANTHER" id="PTHR13789">
    <property type="entry name" value="MONOOXYGENASE"/>
    <property type="match status" value="1"/>
</dbReference>
<keyword evidence="5" id="KW-1185">Reference proteome</keyword>
<dbReference type="InterPro" id="IPR050493">
    <property type="entry name" value="FAD-dep_Monooxygenase_BioMet"/>
</dbReference>
<gene>
    <name evidence="4" type="ORF">CBZ_04820</name>
</gene>
<keyword evidence="1" id="KW-0560">Oxidoreductase</keyword>
<dbReference type="Pfam" id="PF01494">
    <property type="entry name" value="FAD_binding_3"/>
    <property type="match status" value="1"/>
</dbReference>
<feature type="domain" description="FAD-binding" evidence="3">
    <location>
        <begin position="4"/>
        <end position="336"/>
    </location>
</feature>
<sequence length="383" mass="41263">MPAALVVGGGVAGPAVAQLLARDGWDVQVVEAHAQPDPYAGLFLNVATNGLAVLQTLGLRERLLADGHRAGRMVMWSRTGKELGVVPNGPAREPERGSVVVRRSWLHQVLQEGSDAAGIRTTLGARLVGIDQDDDGVRATFADGTTARADLLVGADGIGSPTRRYIDPAAPEPTYSGLVGVGGFARVPGLAPTPETQHFVFGARSFFGYLVRTDGTVYWFANITAPDRHASVTLDDLRDLHADDPHPVPDILRATTEELRPYPIDDLVGVRRWSRGRVVAVGDAVHATSPSAGQGASLALEDAAVLARCLRDEADHTAAFARYQELRQPRAEAVVRYARAINAQKRVTRSRLGVAVRDAMMPLFLRRAADDTRNDWLYEHAVD</sequence>
<organism evidence="4 5">
    <name type="scientific">Cellulomonas biazotea</name>
    <dbReference type="NCBI Taxonomy" id="1709"/>
    <lineage>
        <taxon>Bacteria</taxon>
        <taxon>Bacillati</taxon>
        <taxon>Actinomycetota</taxon>
        <taxon>Actinomycetes</taxon>
        <taxon>Micrococcales</taxon>
        <taxon>Cellulomonadaceae</taxon>
        <taxon>Cellulomonas</taxon>
    </lineage>
</organism>
<dbReference type="OrthoDB" id="9782160at2"/>